<name>A0A2U7U9T7_9VIRU</name>
<evidence type="ECO:0000313" key="1">
    <source>
        <dbReference type="EMBL" id="AVK75140.1"/>
    </source>
</evidence>
<gene>
    <name evidence="1" type="ORF">pqer_cds_718</name>
</gene>
<reference evidence="1" key="1">
    <citation type="journal article" date="2018" name="Nat. Commun.">
        <title>Diversity and evolution of the emerging Pandoraviridae family.</title>
        <authorList>
            <person name="Legendre M."/>
            <person name="Fabre E."/>
            <person name="Poirot O."/>
            <person name="Jeudy S."/>
            <person name="Lartigue A."/>
            <person name="Alempic J.M."/>
            <person name="Beucher L."/>
            <person name="Philippe N."/>
            <person name="Bertaux L."/>
            <person name="Christo-Foroux E."/>
            <person name="Labadie K."/>
            <person name="Coute Y."/>
            <person name="Abergel C."/>
            <person name="Claverie J.M."/>
        </authorList>
    </citation>
    <scope>NUCLEOTIDE SEQUENCE [LARGE SCALE GENOMIC DNA]</scope>
    <source>
        <strain evidence="1">Quercus</strain>
    </source>
</reference>
<dbReference type="GeneID" id="36844281"/>
<sequence length="64" mass="6593">MYPTSRACAAQDQSPYQLAPLAHLLSPSNLRLVPVDAEVAGPVGHLSAPAIDEALAEVGTSSHT</sequence>
<organism evidence="1">
    <name type="scientific">Pandoravirus quercus</name>
    <dbReference type="NCBI Taxonomy" id="2107709"/>
    <lineage>
        <taxon>Viruses</taxon>
        <taxon>Pandoravirus</taxon>
    </lineage>
</organism>
<accession>A0A2U7U9T7</accession>
<protein>
    <submittedName>
        <fullName evidence="1">Uncharacterized protein</fullName>
    </submittedName>
</protein>
<dbReference type="Proteomes" id="UP000248852">
    <property type="component" value="Segment"/>
</dbReference>
<dbReference type="KEGG" id="vg:36844281"/>
<proteinExistence type="predicted"/>
<dbReference type="RefSeq" id="YP_009483409.1">
    <property type="nucleotide sequence ID" value="NC_037667.1"/>
</dbReference>
<dbReference type="EMBL" id="MG011689">
    <property type="protein sequence ID" value="AVK75140.1"/>
    <property type="molecule type" value="Genomic_DNA"/>
</dbReference>